<keyword evidence="2" id="KW-0812">Transmembrane</keyword>
<proteinExistence type="inferred from homology"/>
<gene>
    <name evidence="5" type="ORF">PCOS0759_LOCUS9141</name>
</gene>
<evidence type="ECO:0000256" key="3">
    <source>
        <dbReference type="SAM" id="SignalP"/>
    </source>
</evidence>
<keyword evidence="3" id="KW-0732">Signal</keyword>
<sequence length="493" mass="52891">MSHTTKSSNYHSLSGSMLLLLVISFLLVINNATHAQQIDLDCQSKVDIVLAVDGSGSILPADWLQIKNFTQTLVARFNVQRDRVHVGVVQFSGAIGSKIEIPLSFDKQNVLSTLENMNQGGGGTPIDEGLNAAGNMLSSHIEERKDSNKIVILLTDGDHTGTPGAEFVAADQLKKDGVLVFCIGVRDTTSKDSMQRMASSPAANYVYPVSNFDLLNGLIGQLVQETCIEVHSLTPNFACLGQDTVVDITGRGFKNVTDGALTCRFGDRTDIYIQAEFLSRTQMRCVLPATRVGNASNIEEGQTFFVEISVNGNTFTQSRREFQFLSCGSGLSGADVAAIVLATMAAACCCPWLLLLLLLLLLLCCLCLCALLGLLAPALVAKPAPKPQVVIPPVGGVPLLPVPPPVAGAKDNDRGYFLVAGRPVFIDYGKGGTRGVRNVHSMRMGDRFGFLGGNNPTAKVKGDEYAKFEDVYEDDDEPVQTSAKKKKAFCAIL</sequence>
<keyword evidence="2" id="KW-0472">Membrane</keyword>
<keyword evidence="2" id="KW-1133">Transmembrane helix</keyword>
<reference evidence="5" key="1">
    <citation type="submission" date="2021-01" db="EMBL/GenBank/DDBJ databases">
        <authorList>
            <person name="Corre E."/>
            <person name="Pelletier E."/>
            <person name="Niang G."/>
            <person name="Scheremetjew M."/>
            <person name="Finn R."/>
            <person name="Kale V."/>
            <person name="Holt S."/>
            <person name="Cochrane G."/>
            <person name="Meng A."/>
            <person name="Brown T."/>
            <person name="Cohen L."/>
        </authorList>
    </citation>
    <scope>NUCLEOTIDE SEQUENCE</scope>
    <source>
        <strain evidence="5">WS</strain>
    </source>
</reference>
<dbReference type="Gene3D" id="3.40.50.410">
    <property type="entry name" value="von Willebrand factor, type A domain"/>
    <property type="match status" value="1"/>
</dbReference>
<comment type="similarity">
    <text evidence="1">Belongs to the ATR family.</text>
</comment>
<dbReference type="GO" id="GO:0016020">
    <property type="term" value="C:membrane"/>
    <property type="evidence" value="ECO:0007669"/>
    <property type="project" value="InterPro"/>
</dbReference>
<organism evidence="5">
    <name type="scientific">Percolomonas cosmopolitus</name>
    <dbReference type="NCBI Taxonomy" id="63605"/>
    <lineage>
        <taxon>Eukaryota</taxon>
        <taxon>Discoba</taxon>
        <taxon>Heterolobosea</taxon>
        <taxon>Tetramitia</taxon>
        <taxon>Eutetramitia</taxon>
        <taxon>Percolomonadidae</taxon>
        <taxon>Percolomonas</taxon>
    </lineage>
</organism>
<protein>
    <recommendedName>
        <fullName evidence="4">VWFA domain-containing protein</fullName>
    </recommendedName>
</protein>
<dbReference type="Pfam" id="PF05587">
    <property type="entry name" value="Anth_Ig"/>
    <property type="match status" value="1"/>
</dbReference>
<dbReference type="Pfam" id="PF00092">
    <property type="entry name" value="VWA"/>
    <property type="match status" value="1"/>
</dbReference>
<evidence type="ECO:0000256" key="1">
    <source>
        <dbReference type="ARBA" id="ARBA00008095"/>
    </source>
</evidence>
<accession>A0A7S1KTW5</accession>
<dbReference type="PRINTS" id="PR00453">
    <property type="entry name" value="VWFADOMAIN"/>
</dbReference>
<dbReference type="PROSITE" id="PS50234">
    <property type="entry name" value="VWFA"/>
    <property type="match status" value="1"/>
</dbReference>
<dbReference type="CDD" id="cd01450">
    <property type="entry name" value="vWFA_subfamily_ECM"/>
    <property type="match status" value="1"/>
</dbReference>
<dbReference type="AlphaFoldDB" id="A0A7S1KTW5"/>
<dbReference type="SMART" id="SM00327">
    <property type="entry name" value="VWA"/>
    <property type="match status" value="1"/>
</dbReference>
<dbReference type="PANTHER" id="PTHR24020:SF20">
    <property type="entry name" value="PH DOMAIN-CONTAINING PROTEIN"/>
    <property type="match status" value="1"/>
</dbReference>
<evidence type="ECO:0000256" key="2">
    <source>
        <dbReference type="SAM" id="Phobius"/>
    </source>
</evidence>
<name>A0A7S1KTW5_9EUKA</name>
<dbReference type="InterPro" id="IPR014756">
    <property type="entry name" value="Ig_E-set"/>
</dbReference>
<dbReference type="InterPro" id="IPR036465">
    <property type="entry name" value="vWFA_dom_sf"/>
</dbReference>
<feature type="signal peptide" evidence="3">
    <location>
        <begin position="1"/>
        <end position="35"/>
    </location>
</feature>
<dbReference type="PANTHER" id="PTHR24020">
    <property type="entry name" value="COLLAGEN ALPHA"/>
    <property type="match status" value="1"/>
</dbReference>
<dbReference type="EMBL" id="HBGD01011099">
    <property type="protein sequence ID" value="CAD9085887.1"/>
    <property type="molecule type" value="Transcribed_RNA"/>
</dbReference>
<feature type="chain" id="PRO_5030658075" description="VWFA domain-containing protein" evidence="3">
    <location>
        <begin position="36"/>
        <end position="493"/>
    </location>
</feature>
<dbReference type="InterPro" id="IPR008400">
    <property type="entry name" value="Anthrax_toxin_rcpt_extracel"/>
</dbReference>
<evidence type="ECO:0000259" key="4">
    <source>
        <dbReference type="PROSITE" id="PS50234"/>
    </source>
</evidence>
<dbReference type="InterPro" id="IPR002035">
    <property type="entry name" value="VWF_A"/>
</dbReference>
<dbReference type="SUPFAM" id="SSF53300">
    <property type="entry name" value="vWA-like"/>
    <property type="match status" value="1"/>
</dbReference>
<dbReference type="GO" id="GO:0038023">
    <property type="term" value="F:signaling receptor activity"/>
    <property type="evidence" value="ECO:0007669"/>
    <property type="project" value="InterPro"/>
</dbReference>
<feature type="transmembrane region" description="Helical" evidence="2">
    <location>
        <begin position="352"/>
        <end position="376"/>
    </location>
</feature>
<dbReference type="SUPFAM" id="SSF81296">
    <property type="entry name" value="E set domains"/>
    <property type="match status" value="1"/>
</dbReference>
<feature type="domain" description="VWFA" evidence="4">
    <location>
        <begin position="47"/>
        <end position="222"/>
    </location>
</feature>
<dbReference type="InterPro" id="IPR013783">
    <property type="entry name" value="Ig-like_fold"/>
</dbReference>
<dbReference type="InterPro" id="IPR050525">
    <property type="entry name" value="ECM_Assembly_Org"/>
</dbReference>
<evidence type="ECO:0000313" key="5">
    <source>
        <dbReference type="EMBL" id="CAD9085887.1"/>
    </source>
</evidence>
<dbReference type="Gene3D" id="2.60.40.10">
    <property type="entry name" value="Immunoglobulins"/>
    <property type="match status" value="1"/>
</dbReference>